<dbReference type="Proteomes" id="UP000629287">
    <property type="component" value="Unassembled WGS sequence"/>
</dbReference>
<feature type="chain" id="PRO_5034521227" description="Lipoprotein" evidence="2">
    <location>
        <begin position="33"/>
        <end position="311"/>
    </location>
</feature>
<protein>
    <recommendedName>
        <fullName evidence="5">Lipoprotein</fullName>
    </recommendedName>
</protein>
<gene>
    <name evidence="3" type="ORF">H4687_005510</name>
</gene>
<evidence type="ECO:0000313" key="3">
    <source>
        <dbReference type="EMBL" id="MBE1599381.1"/>
    </source>
</evidence>
<dbReference type="InterPro" id="IPR029046">
    <property type="entry name" value="LolA/LolB/LppX"/>
</dbReference>
<evidence type="ECO:0000313" key="4">
    <source>
        <dbReference type="Proteomes" id="UP000629287"/>
    </source>
</evidence>
<feature type="region of interest" description="Disordered" evidence="1">
    <location>
        <begin position="33"/>
        <end position="53"/>
    </location>
</feature>
<dbReference type="Gene3D" id="2.50.20.20">
    <property type="match status" value="1"/>
</dbReference>
<proteinExistence type="predicted"/>
<dbReference type="RefSeq" id="WP_078907581.1">
    <property type="nucleotide sequence ID" value="NZ_JADBGF010000001.1"/>
</dbReference>
<organism evidence="3 4">
    <name type="scientific">Streptomyces stelliscabiei</name>
    <dbReference type="NCBI Taxonomy" id="146820"/>
    <lineage>
        <taxon>Bacteria</taxon>
        <taxon>Bacillati</taxon>
        <taxon>Actinomycetota</taxon>
        <taxon>Actinomycetes</taxon>
        <taxon>Kitasatosporales</taxon>
        <taxon>Streptomycetaceae</taxon>
        <taxon>Streptomyces</taxon>
    </lineage>
</organism>
<evidence type="ECO:0000256" key="2">
    <source>
        <dbReference type="SAM" id="SignalP"/>
    </source>
</evidence>
<dbReference type="SUPFAM" id="SSF89392">
    <property type="entry name" value="Prokaryotic lipoproteins and lipoprotein localization factors"/>
    <property type="match status" value="1"/>
</dbReference>
<sequence>MRLDGHGSVRRRRGVGIAVVAALLGGATTACGTGAGAQAEAKPKTPAEAEAKPATPADAVARAAERTTDIASLRYRVSGTLPEHGKIRVEAAMTARPTAMRMELTGWGPSEDKALAVRFADGVIYAEGDASAIGAPADKKWISAGPAVWGRGAADNNTYRVLPGPLEASPLAQSTLLTGAKKVSEVGAETVDGGEATHYRGTVTTKSLRAAQTAARDKATREMRTTSLDQFMMLGIEKTLTVDLWVDDDGRAKRYRLRGETYALQEGRMVDGGPLDLTVTLLDVDRPVTVETPAAEDTVDLAERVDGAGEG</sequence>
<dbReference type="GeneID" id="86830070"/>
<accession>A0A8I0P483</accession>
<feature type="compositionally biased region" description="Basic and acidic residues" evidence="1">
    <location>
        <begin position="41"/>
        <end position="51"/>
    </location>
</feature>
<dbReference type="AlphaFoldDB" id="A0A8I0P483"/>
<reference evidence="3 4" key="1">
    <citation type="submission" date="2020-10" db="EMBL/GenBank/DDBJ databases">
        <title>Sequencing the genomes of 1000 actinobacteria strains.</title>
        <authorList>
            <person name="Klenk H.-P."/>
        </authorList>
    </citation>
    <scope>NUCLEOTIDE SEQUENCE [LARGE SCALE GENOMIC DNA]</scope>
    <source>
        <strain evidence="3 4">DSM 41803</strain>
    </source>
</reference>
<dbReference type="OrthoDB" id="3369896at2"/>
<comment type="caution">
    <text evidence="3">The sequence shown here is derived from an EMBL/GenBank/DDBJ whole genome shotgun (WGS) entry which is preliminary data.</text>
</comment>
<evidence type="ECO:0008006" key="5">
    <source>
        <dbReference type="Google" id="ProtNLM"/>
    </source>
</evidence>
<dbReference type="PROSITE" id="PS51257">
    <property type="entry name" value="PROKAR_LIPOPROTEIN"/>
    <property type="match status" value="1"/>
</dbReference>
<name>A0A8I0P483_9ACTN</name>
<keyword evidence="2" id="KW-0732">Signal</keyword>
<keyword evidence="4" id="KW-1185">Reference proteome</keyword>
<feature type="signal peptide" evidence="2">
    <location>
        <begin position="1"/>
        <end position="32"/>
    </location>
</feature>
<dbReference type="EMBL" id="JADBGF010000001">
    <property type="protein sequence ID" value="MBE1599381.1"/>
    <property type="molecule type" value="Genomic_DNA"/>
</dbReference>
<evidence type="ECO:0000256" key="1">
    <source>
        <dbReference type="SAM" id="MobiDB-lite"/>
    </source>
</evidence>